<name>A0ABQ4ZRV7_9ASTR</name>
<keyword evidence="3" id="KW-1185">Reference proteome</keyword>
<feature type="region of interest" description="Disordered" evidence="1">
    <location>
        <begin position="22"/>
        <end position="53"/>
    </location>
</feature>
<gene>
    <name evidence="2" type="ORF">Tco_0774199</name>
</gene>
<organism evidence="2 3">
    <name type="scientific">Tanacetum coccineum</name>
    <dbReference type="NCBI Taxonomy" id="301880"/>
    <lineage>
        <taxon>Eukaryota</taxon>
        <taxon>Viridiplantae</taxon>
        <taxon>Streptophyta</taxon>
        <taxon>Embryophyta</taxon>
        <taxon>Tracheophyta</taxon>
        <taxon>Spermatophyta</taxon>
        <taxon>Magnoliopsida</taxon>
        <taxon>eudicotyledons</taxon>
        <taxon>Gunneridae</taxon>
        <taxon>Pentapetalae</taxon>
        <taxon>asterids</taxon>
        <taxon>campanulids</taxon>
        <taxon>Asterales</taxon>
        <taxon>Asteraceae</taxon>
        <taxon>Asteroideae</taxon>
        <taxon>Anthemideae</taxon>
        <taxon>Anthemidinae</taxon>
        <taxon>Tanacetum</taxon>
    </lineage>
</organism>
<reference evidence="2" key="1">
    <citation type="journal article" date="2022" name="Int. J. Mol. Sci.">
        <title>Draft Genome of Tanacetum Coccineum: Genomic Comparison of Closely Related Tanacetum-Family Plants.</title>
        <authorList>
            <person name="Yamashiro T."/>
            <person name="Shiraishi A."/>
            <person name="Nakayama K."/>
            <person name="Satake H."/>
        </authorList>
    </citation>
    <scope>NUCLEOTIDE SEQUENCE</scope>
</reference>
<evidence type="ECO:0000256" key="1">
    <source>
        <dbReference type="SAM" id="MobiDB-lite"/>
    </source>
</evidence>
<protein>
    <submittedName>
        <fullName evidence="2">Uncharacterized protein</fullName>
    </submittedName>
</protein>
<comment type="caution">
    <text evidence="2">The sequence shown here is derived from an EMBL/GenBank/DDBJ whole genome shotgun (WGS) entry which is preliminary data.</text>
</comment>
<sequence>MNWSSSTGMVVVGVATGDGTVRGIVGDEMGEGTVEGAGEIGSEPDDHSGDNGVCTGGAGGGLRCRTRTLSYLKSTVYTILL</sequence>
<dbReference type="EMBL" id="BQNB010011515">
    <property type="protein sequence ID" value="GJS91563.1"/>
    <property type="molecule type" value="Genomic_DNA"/>
</dbReference>
<accession>A0ABQ4ZRV7</accession>
<reference evidence="2" key="2">
    <citation type="submission" date="2022-01" db="EMBL/GenBank/DDBJ databases">
        <authorList>
            <person name="Yamashiro T."/>
            <person name="Shiraishi A."/>
            <person name="Satake H."/>
            <person name="Nakayama K."/>
        </authorList>
    </citation>
    <scope>NUCLEOTIDE SEQUENCE</scope>
</reference>
<evidence type="ECO:0000313" key="2">
    <source>
        <dbReference type="EMBL" id="GJS91563.1"/>
    </source>
</evidence>
<proteinExistence type="predicted"/>
<dbReference type="Proteomes" id="UP001151760">
    <property type="component" value="Unassembled WGS sequence"/>
</dbReference>
<evidence type="ECO:0000313" key="3">
    <source>
        <dbReference type="Proteomes" id="UP001151760"/>
    </source>
</evidence>